<keyword evidence="1" id="KW-0812">Transmembrane</keyword>
<gene>
    <name evidence="2" type="ORF">CU635_19915</name>
    <name evidence="3" type="ORF">CVD25_15900</name>
</gene>
<organism evidence="2 4">
    <name type="scientific">Bacillus canaveralius</name>
    <dbReference type="NCBI Taxonomy" id="1403243"/>
    <lineage>
        <taxon>Bacteria</taxon>
        <taxon>Bacillati</taxon>
        <taxon>Bacillota</taxon>
        <taxon>Bacilli</taxon>
        <taxon>Bacillales</taxon>
        <taxon>Bacillaceae</taxon>
        <taxon>Bacillus</taxon>
    </lineage>
</organism>
<reference evidence="3 5" key="2">
    <citation type="submission" date="2017-12" db="EMBL/GenBank/DDBJ databases">
        <title>Comparative Functional Genomics of Dry Heat Resistant strains isolated from the Viking Spacecraft.</title>
        <authorList>
            <person name="Seuylemezian A."/>
            <person name="Cooper K."/>
            <person name="Vaishampayan P."/>
        </authorList>
    </citation>
    <scope>NUCLEOTIDE SEQUENCE [LARGE SCALE GENOMIC DNA]</scope>
    <source>
        <strain evidence="3 5">ATCC 29669</strain>
    </source>
</reference>
<dbReference type="Proteomes" id="UP000235114">
    <property type="component" value="Unassembled WGS sequence"/>
</dbReference>
<accession>A0A2N5GGZ9</accession>
<evidence type="ECO:0000313" key="3">
    <source>
        <dbReference type="EMBL" id="PLR94943.1"/>
    </source>
</evidence>
<dbReference type="EMBL" id="PGVD01000045">
    <property type="protein sequence ID" value="PLR94943.1"/>
    <property type="molecule type" value="Genomic_DNA"/>
</dbReference>
<comment type="caution">
    <text evidence="2">The sequence shown here is derived from an EMBL/GenBank/DDBJ whole genome shotgun (WGS) entry which is preliminary data.</text>
</comment>
<feature type="transmembrane region" description="Helical" evidence="1">
    <location>
        <begin position="57"/>
        <end position="78"/>
    </location>
</feature>
<feature type="transmembrane region" description="Helical" evidence="1">
    <location>
        <begin position="32"/>
        <end position="51"/>
    </location>
</feature>
<sequence length="82" mass="9511">MNTFEILLLFNPVFMFLFGIIFCLVAPKWWKWIPFIIFILSLVLMLTFQRLSYDSTLVVYAFIYSLLSLVGAGIVIGIKKVI</sequence>
<dbReference type="EMBL" id="PGVA01000062">
    <property type="protein sequence ID" value="PLR80027.1"/>
    <property type="molecule type" value="Genomic_DNA"/>
</dbReference>
<evidence type="ECO:0000313" key="4">
    <source>
        <dbReference type="Proteomes" id="UP000234951"/>
    </source>
</evidence>
<name>A0A2N5GGZ9_9BACI</name>
<keyword evidence="5" id="KW-1185">Reference proteome</keyword>
<keyword evidence="1" id="KW-1133">Transmembrane helix</keyword>
<protein>
    <recommendedName>
        <fullName evidence="6">DUF2651 domain-containing protein</fullName>
    </recommendedName>
</protein>
<keyword evidence="1" id="KW-0472">Membrane</keyword>
<dbReference type="AlphaFoldDB" id="A0A2N5GGZ9"/>
<dbReference type="RefSeq" id="WP_101579115.1">
    <property type="nucleotide sequence ID" value="NZ_PGVA01000062.1"/>
</dbReference>
<reference evidence="2 4" key="1">
    <citation type="submission" date="2017-11" db="EMBL/GenBank/DDBJ databases">
        <title>Comparitive Functional Genomics of Dry Heat Resistant strains isolated from the Viking Spacecraft.</title>
        <authorList>
            <person name="Seuylemezian A."/>
            <person name="Cooper K."/>
            <person name="Vaishampayan P."/>
        </authorList>
    </citation>
    <scope>NUCLEOTIDE SEQUENCE [LARGE SCALE GENOMIC DNA]</scope>
    <source>
        <strain evidence="2 4">M4.6</strain>
    </source>
</reference>
<evidence type="ECO:0008006" key="6">
    <source>
        <dbReference type="Google" id="ProtNLM"/>
    </source>
</evidence>
<evidence type="ECO:0000313" key="5">
    <source>
        <dbReference type="Proteomes" id="UP000235114"/>
    </source>
</evidence>
<feature type="transmembrane region" description="Helical" evidence="1">
    <location>
        <begin position="6"/>
        <end position="25"/>
    </location>
</feature>
<dbReference type="Proteomes" id="UP000234951">
    <property type="component" value="Unassembled WGS sequence"/>
</dbReference>
<proteinExistence type="predicted"/>
<evidence type="ECO:0000313" key="2">
    <source>
        <dbReference type="EMBL" id="PLR80027.1"/>
    </source>
</evidence>
<evidence type="ECO:0000256" key="1">
    <source>
        <dbReference type="SAM" id="Phobius"/>
    </source>
</evidence>